<comment type="caution">
    <text evidence="10">The sequence shown here is derived from an EMBL/GenBank/DDBJ whole genome shotgun (WGS) entry which is preliminary data.</text>
</comment>
<dbReference type="Pfam" id="PF19407">
    <property type="entry name" value="DUF5979"/>
    <property type="match status" value="1"/>
</dbReference>
<evidence type="ECO:0000256" key="3">
    <source>
        <dbReference type="ARBA" id="ARBA00022525"/>
    </source>
</evidence>
<feature type="signal peptide" evidence="7">
    <location>
        <begin position="1"/>
        <end position="32"/>
    </location>
</feature>
<dbReference type="InterPro" id="IPR046022">
    <property type="entry name" value="DUF5979"/>
</dbReference>
<evidence type="ECO:0000256" key="5">
    <source>
        <dbReference type="ARBA" id="ARBA00023088"/>
    </source>
</evidence>
<name>A0A4Q2JF48_9MICO</name>
<gene>
    <name evidence="10" type="ORF">ESP57_15950</name>
</gene>
<keyword evidence="6" id="KW-0812">Transmembrane</keyword>
<dbReference type="InterPro" id="IPR041171">
    <property type="entry name" value="SDR_Ig"/>
</dbReference>
<keyword evidence="4 7" id="KW-0732">Signal</keyword>
<feature type="domain" description="DUF5979" evidence="9">
    <location>
        <begin position="338"/>
        <end position="442"/>
    </location>
</feature>
<evidence type="ECO:0000259" key="9">
    <source>
        <dbReference type="Pfam" id="PF19407"/>
    </source>
</evidence>
<dbReference type="InterPro" id="IPR011252">
    <property type="entry name" value="Fibrogen-bd_dom1"/>
</dbReference>
<dbReference type="InterPro" id="IPR008966">
    <property type="entry name" value="Adhesion_dom_sf"/>
</dbReference>
<dbReference type="SUPFAM" id="SSF49401">
    <property type="entry name" value="Bacterial adhesins"/>
    <property type="match status" value="2"/>
</dbReference>
<dbReference type="Proteomes" id="UP000292935">
    <property type="component" value="Unassembled WGS sequence"/>
</dbReference>
<keyword evidence="6" id="KW-1133">Transmembrane helix</keyword>
<evidence type="ECO:0000256" key="1">
    <source>
        <dbReference type="ARBA" id="ARBA00004168"/>
    </source>
</evidence>
<evidence type="ECO:0000256" key="4">
    <source>
        <dbReference type="ARBA" id="ARBA00022729"/>
    </source>
</evidence>
<organism evidence="10 11">
    <name type="scientific">Agromyces fucosus</name>
    <dbReference type="NCBI Taxonomy" id="41985"/>
    <lineage>
        <taxon>Bacteria</taxon>
        <taxon>Bacillati</taxon>
        <taxon>Actinomycetota</taxon>
        <taxon>Actinomycetes</taxon>
        <taxon>Micrococcales</taxon>
        <taxon>Microbacteriaceae</taxon>
        <taxon>Agromyces</taxon>
    </lineage>
</organism>
<keyword evidence="3" id="KW-0964">Secreted</keyword>
<dbReference type="GO" id="GO:0007155">
    <property type="term" value="P:cell adhesion"/>
    <property type="evidence" value="ECO:0007669"/>
    <property type="project" value="InterPro"/>
</dbReference>
<feature type="chain" id="PRO_5039172211" evidence="7">
    <location>
        <begin position="33"/>
        <end position="505"/>
    </location>
</feature>
<keyword evidence="6" id="KW-0472">Membrane</keyword>
<proteinExistence type="predicted"/>
<evidence type="ECO:0000313" key="11">
    <source>
        <dbReference type="Proteomes" id="UP000292935"/>
    </source>
</evidence>
<keyword evidence="11" id="KW-1185">Reference proteome</keyword>
<evidence type="ECO:0000259" key="8">
    <source>
        <dbReference type="Pfam" id="PF17961"/>
    </source>
</evidence>
<evidence type="ECO:0000256" key="6">
    <source>
        <dbReference type="SAM" id="Phobius"/>
    </source>
</evidence>
<feature type="transmembrane region" description="Helical" evidence="6">
    <location>
        <begin position="479"/>
        <end position="498"/>
    </location>
</feature>
<dbReference type="AlphaFoldDB" id="A0A4Q2JF48"/>
<evidence type="ECO:0000256" key="2">
    <source>
        <dbReference type="ARBA" id="ARBA00022512"/>
    </source>
</evidence>
<evidence type="ECO:0000313" key="10">
    <source>
        <dbReference type="EMBL" id="RXZ46401.1"/>
    </source>
</evidence>
<keyword evidence="2" id="KW-0134">Cell wall</keyword>
<dbReference type="Gene3D" id="2.60.40.1280">
    <property type="match status" value="1"/>
</dbReference>
<evidence type="ECO:0000256" key="7">
    <source>
        <dbReference type="SAM" id="SignalP"/>
    </source>
</evidence>
<feature type="domain" description="SDR-like Ig" evidence="8">
    <location>
        <begin position="64"/>
        <end position="143"/>
    </location>
</feature>
<accession>A0A4Q2JF48</accession>
<dbReference type="EMBL" id="SDPO01000004">
    <property type="protein sequence ID" value="RXZ46401.1"/>
    <property type="molecule type" value="Genomic_DNA"/>
</dbReference>
<keyword evidence="5" id="KW-0572">Peptidoglycan-anchor</keyword>
<comment type="subcellular location">
    <subcellularLocation>
        <location evidence="1">Secreted</location>
        <location evidence="1">Cell wall</location>
        <topology evidence="1">Peptidoglycan-anchor</topology>
    </subcellularLocation>
</comment>
<protein>
    <submittedName>
        <fullName evidence="10">Uncharacterized protein</fullName>
    </submittedName>
</protein>
<reference evidence="10 11" key="1">
    <citation type="submission" date="2019-01" db="EMBL/GenBank/DDBJ databases">
        <authorList>
            <person name="Li J."/>
        </authorList>
    </citation>
    <scope>NUCLEOTIDE SEQUENCE [LARGE SCALE GENOMIC DNA]</scope>
    <source>
        <strain evidence="10 11">CCUG 35506</strain>
    </source>
</reference>
<sequence>MHPHAHTPVRPHRGFRTIAAVAAAALASLAMAVTVPTSAQASELDAITSVAINADAPNGPIGVGQRYAVDATWAVPATAVAGDTFRLDFPSPVRAYSANFVLRDSAGAAVGECVVSESSIVCTLGDYVESHDDVHGSLHFFAQSSAATDDDTYVFTTGNGLEIRVPIPGGGIVGGGGEPSTAPTSPKKWGWLNDDGTSITWQVVVPSDVLAADPSPVLVDVYDGRMGFDASSLTAGWVPASKWDSWEYHDLVAGTGPETFTLVDSPATHSFEFTFNEPVTSEDRVYMLKYRTTLPADAREGDLFGNTVTASGEEFTTWPVEFVTAGGEGGGTGKLGGFTVAKTLSGDGAATVPDGTTYTVTYSYLRGGQPVTGSLTLSPGSPKGIAGLPTGTIVTLSEAEPEAISGATYGTPRFSGDGVSTDAGSAELVIGDRTTIAVALENPVALVPTESTPPTPQVSTPSPAVTGAGLASTGVEPGWPLAGAIVLVLLGGAALVTVRRRAHAG</sequence>
<dbReference type="Pfam" id="PF17961">
    <property type="entry name" value="Big_8"/>
    <property type="match status" value="1"/>
</dbReference>